<dbReference type="EMBL" id="VTWH01000002">
    <property type="protein sequence ID" value="KAA0970214.1"/>
    <property type="molecule type" value="Genomic_DNA"/>
</dbReference>
<gene>
    <name evidence="1" type="ORF">FPY71_06690</name>
</gene>
<name>A0A5B0DTX9_9HYPH</name>
<dbReference type="AlphaFoldDB" id="A0A5B0DTX9"/>
<comment type="caution">
    <text evidence="1">The sequence shown here is derived from an EMBL/GenBank/DDBJ whole genome shotgun (WGS) entry which is preliminary data.</text>
</comment>
<evidence type="ECO:0000313" key="2">
    <source>
        <dbReference type="Proteomes" id="UP000324738"/>
    </source>
</evidence>
<keyword evidence="2" id="KW-1185">Reference proteome</keyword>
<evidence type="ECO:0000313" key="1">
    <source>
        <dbReference type="EMBL" id="KAA0970214.1"/>
    </source>
</evidence>
<accession>A0A5B0DTX9</accession>
<dbReference type="Proteomes" id="UP000324738">
    <property type="component" value="Unassembled WGS sequence"/>
</dbReference>
<proteinExistence type="predicted"/>
<protein>
    <submittedName>
        <fullName evidence="1">Uncharacterized protein</fullName>
    </submittedName>
</protein>
<reference evidence="1 2" key="1">
    <citation type="submission" date="2019-08" db="EMBL/GenBank/DDBJ databases">
        <title>Aureimonas fodiniaquatilis sp. nov., isolated from a coal mine wastewater.</title>
        <authorList>
            <person name="Kim W."/>
        </authorList>
    </citation>
    <scope>NUCLEOTIDE SEQUENCE [LARGE SCALE GENOMIC DNA]</scope>
    <source>
        <strain evidence="1 2">CAU 1482</strain>
    </source>
</reference>
<sequence>MKAAILAFQPDGVFTQYGSKRQITRFYQLQLRILPETIILLPKQFRTGNKADNEAADLKSGSLNP</sequence>
<organism evidence="1 2">
    <name type="scientific">Aureimonas fodinaquatilis</name>
    <dbReference type="NCBI Taxonomy" id="2565783"/>
    <lineage>
        <taxon>Bacteria</taxon>
        <taxon>Pseudomonadati</taxon>
        <taxon>Pseudomonadota</taxon>
        <taxon>Alphaproteobacteria</taxon>
        <taxon>Hyphomicrobiales</taxon>
        <taxon>Aurantimonadaceae</taxon>
        <taxon>Aureimonas</taxon>
    </lineage>
</organism>
<dbReference type="RefSeq" id="WP_149298978.1">
    <property type="nucleotide sequence ID" value="NZ_VTWH01000002.1"/>
</dbReference>